<dbReference type="Proteomes" id="UP000241284">
    <property type="component" value="Unassembled WGS sequence"/>
</dbReference>
<evidence type="ECO:0000259" key="2">
    <source>
        <dbReference type="Pfam" id="PF07282"/>
    </source>
</evidence>
<protein>
    <recommendedName>
        <fullName evidence="2">Cas12f1-like TNB domain-containing protein</fullName>
    </recommendedName>
</protein>
<accession>A0A2R6B3T6</accession>
<evidence type="ECO:0000256" key="1">
    <source>
        <dbReference type="ARBA" id="ARBA00023125"/>
    </source>
</evidence>
<feature type="domain" description="Cas12f1-like TNB" evidence="2">
    <location>
        <begin position="298"/>
        <end position="360"/>
    </location>
</feature>
<organism evidence="3 4">
    <name type="scientific">Candidatus Marsarchaeota G2 archaeon ECH_B_2</name>
    <dbReference type="NCBI Taxonomy" id="1978160"/>
    <lineage>
        <taxon>Archaea</taxon>
        <taxon>Candidatus Marsarchaeota</taxon>
        <taxon>Candidatus Marsarchaeota group 2</taxon>
    </lineage>
</organism>
<dbReference type="Pfam" id="PF07282">
    <property type="entry name" value="Cas12f1-like_TNB"/>
    <property type="match status" value="1"/>
</dbReference>
<dbReference type="GO" id="GO:0003677">
    <property type="term" value="F:DNA binding"/>
    <property type="evidence" value="ECO:0007669"/>
    <property type="project" value="UniProtKB-KW"/>
</dbReference>
<gene>
    <name evidence="3" type="ORF">B9Q06_12315</name>
</gene>
<keyword evidence="1" id="KW-0238">DNA-binding</keyword>
<proteinExistence type="predicted"/>
<dbReference type="InterPro" id="IPR010095">
    <property type="entry name" value="Cas12f1-like_TNB"/>
</dbReference>
<comment type="caution">
    <text evidence="3">The sequence shown here is derived from an EMBL/GenBank/DDBJ whole genome shotgun (WGS) entry which is preliminary data.</text>
</comment>
<dbReference type="AlphaFoldDB" id="A0A2R6B3T6"/>
<dbReference type="EMBL" id="NEXH01000053">
    <property type="protein sequence ID" value="PSN93305.1"/>
    <property type="molecule type" value="Genomic_DNA"/>
</dbReference>
<reference evidence="3 4" key="1">
    <citation type="submission" date="2017-04" db="EMBL/GenBank/DDBJ databases">
        <title>Novel microbial lineages endemic to geothermal iron-oxide mats fill important gaps in the evolutionary history of Archaea.</title>
        <authorList>
            <person name="Jay Z.J."/>
            <person name="Beam J.P."/>
            <person name="Dlakic M."/>
            <person name="Rusch D.B."/>
            <person name="Kozubal M.A."/>
            <person name="Inskeep W.P."/>
        </authorList>
    </citation>
    <scope>NUCLEOTIDE SEQUENCE [LARGE SCALE GENOMIC DNA]</scope>
    <source>
        <strain evidence="3">ECH_B_2</strain>
    </source>
</reference>
<evidence type="ECO:0000313" key="4">
    <source>
        <dbReference type="Proteomes" id="UP000241284"/>
    </source>
</evidence>
<evidence type="ECO:0000313" key="3">
    <source>
        <dbReference type="EMBL" id="PSN93305.1"/>
    </source>
</evidence>
<sequence length="444" mass="51634">MLRSYSLQHECGEELEPLLRAYRDAVNQILEELWDNIEWEKRKVNGKKQWRLLPKYKVDIHSGKYKKKLRDSLLQEWPYAAHWVDSAIKTAYSILKSWRKNYVKGDRRRRRPTAKRLFARAKQTLIKLEGEKLRLTVKPGEYVYLDLSKRYFPLPGEVSSAGLGEPVITLEKVHLPVHYEDTQNEKPSVAWDFNLLSLDGYSPETGWVRIDTKKLASVHISSFEKRRSVQRKASKSKKARKVLSKYSKRERNCARKHQLEIARVIQSLCGPVGLEELKKQGMFTHSRIWNRRISRSDWRSIARILVEKMGEARVKELDPYGSSSYCSRCGWENKDLNGAVFVCGGCPLRINRQLNAAINLYMRMSFGYIVKWVGGRKSIQLRMEGASQREWWDTVVLPSLLGGCVLTGGKRSDPNELVRGLHDAVKPKLYAYDRYNDTYLRIPT</sequence>
<name>A0A2R6B3T6_9ARCH</name>